<dbReference type="InterPro" id="IPR036388">
    <property type="entry name" value="WH-like_DNA-bd_sf"/>
</dbReference>
<dbReference type="PROSITE" id="PS51063">
    <property type="entry name" value="HTH_CRP_2"/>
    <property type="match status" value="1"/>
</dbReference>
<dbReference type="InterPro" id="IPR036390">
    <property type="entry name" value="WH_DNA-bd_sf"/>
</dbReference>
<keyword evidence="1" id="KW-0805">Transcription regulation</keyword>
<feature type="domain" description="HTH crp-type" evidence="4">
    <location>
        <begin position="155"/>
        <end position="230"/>
    </location>
</feature>
<dbReference type="EMBL" id="CP080590">
    <property type="protein sequence ID" value="QYO76082.1"/>
    <property type="molecule type" value="Genomic_DNA"/>
</dbReference>
<gene>
    <name evidence="5" type="ORF">K1X15_15880</name>
</gene>
<proteinExistence type="predicted"/>
<dbReference type="InterPro" id="IPR000595">
    <property type="entry name" value="cNMP-bd_dom"/>
</dbReference>
<dbReference type="SUPFAM" id="SSF51206">
    <property type="entry name" value="cAMP-binding domain-like"/>
    <property type="match status" value="1"/>
</dbReference>
<protein>
    <submittedName>
        <fullName evidence="5">Crp/Fnr family transcriptional regulator</fullName>
    </submittedName>
</protein>
<dbReference type="SMART" id="SM00419">
    <property type="entry name" value="HTH_CRP"/>
    <property type="match status" value="1"/>
</dbReference>
<dbReference type="InterPro" id="IPR012318">
    <property type="entry name" value="HTH_CRP"/>
</dbReference>
<dbReference type="Gene3D" id="2.60.120.10">
    <property type="entry name" value="Jelly Rolls"/>
    <property type="match status" value="1"/>
</dbReference>
<evidence type="ECO:0000256" key="1">
    <source>
        <dbReference type="ARBA" id="ARBA00023015"/>
    </source>
</evidence>
<organism evidence="5 6">
    <name type="scientific">Devosia salina</name>
    <dbReference type="NCBI Taxonomy" id="2860336"/>
    <lineage>
        <taxon>Bacteria</taxon>
        <taxon>Pseudomonadati</taxon>
        <taxon>Pseudomonadota</taxon>
        <taxon>Alphaproteobacteria</taxon>
        <taxon>Hyphomicrobiales</taxon>
        <taxon>Devosiaceae</taxon>
        <taxon>Devosia</taxon>
    </lineage>
</organism>
<keyword evidence="6" id="KW-1185">Reference proteome</keyword>
<dbReference type="Gene3D" id="1.10.10.10">
    <property type="entry name" value="Winged helix-like DNA-binding domain superfamily/Winged helix DNA-binding domain"/>
    <property type="match status" value="1"/>
</dbReference>
<sequence>MNDRTAPAAPGADAWLRRLSHVSVLSAAAQATAQRAFSAIRRAPTRDHLVRDGIRESAVKVLIAGFACRYKYLPAGRRQITAFILPGDICDFGFLSGSPAAQDVVALAPSLVASIELDRLAVMVEEQPDIMTAILRCAAIEQSATQELLVSLGARNALQRVAHLLCELHFRMGLAGLVRSGDTFELPLTQAELGEALGLSTVHVNRTVQSLRKMELAVWRDRLITLPDLPRLAALCAFEPAYLKVQE</sequence>
<evidence type="ECO:0000256" key="3">
    <source>
        <dbReference type="ARBA" id="ARBA00023163"/>
    </source>
</evidence>
<evidence type="ECO:0000256" key="2">
    <source>
        <dbReference type="ARBA" id="ARBA00023125"/>
    </source>
</evidence>
<keyword evidence="3" id="KW-0804">Transcription</keyword>
<dbReference type="Pfam" id="PF00027">
    <property type="entry name" value="cNMP_binding"/>
    <property type="match status" value="1"/>
</dbReference>
<dbReference type="Proteomes" id="UP000825799">
    <property type="component" value="Chromosome"/>
</dbReference>
<dbReference type="InterPro" id="IPR014710">
    <property type="entry name" value="RmlC-like_jellyroll"/>
</dbReference>
<evidence type="ECO:0000259" key="4">
    <source>
        <dbReference type="PROSITE" id="PS51063"/>
    </source>
</evidence>
<dbReference type="SUPFAM" id="SSF46785">
    <property type="entry name" value="Winged helix' DNA-binding domain"/>
    <property type="match status" value="1"/>
</dbReference>
<dbReference type="RefSeq" id="WP_220304574.1">
    <property type="nucleotide sequence ID" value="NZ_CP080590.1"/>
</dbReference>
<reference evidence="5 6" key="1">
    <citation type="submission" date="2021-08" db="EMBL/GenBank/DDBJ databases">
        <title>Devosia salina sp. nov., isolated from the South China Sea sediment.</title>
        <authorList>
            <person name="Zhou Z."/>
        </authorList>
    </citation>
    <scope>NUCLEOTIDE SEQUENCE [LARGE SCALE GENOMIC DNA]</scope>
    <source>
        <strain evidence="5 6">SCS-3</strain>
    </source>
</reference>
<keyword evidence="2" id="KW-0238">DNA-binding</keyword>
<dbReference type="CDD" id="cd00038">
    <property type="entry name" value="CAP_ED"/>
    <property type="match status" value="1"/>
</dbReference>
<name>A0ABX8WF41_9HYPH</name>
<evidence type="ECO:0000313" key="6">
    <source>
        <dbReference type="Proteomes" id="UP000825799"/>
    </source>
</evidence>
<evidence type="ECO:0000313" key="5">
    <source>
        <dbReference type="EMBL" id="QYO76082.1"/>
    </source>
</evidence>
<dbReference type="Pfam" id="PF13545">
    <property type="entry name" value="HTH_Crp_2"/>
    <property type="match status" value="1"/>
</dbReference>
<dbReference type="InterPro" id="IPR018490">
    <property type="entry name" value="cNMP-bd_dom_sf"/>
</dbReference>
<accession>A0ABX8WF41</accession>